<protein>
    <submittedName>
        <fullName evidence="1">Uncharacterized protein</fullName>
    </submittedName>
</protein>
<organism evidence="1">
    <name type="scientific">marine sediment metagenome</name>
    <dbReference type="NCBI Taxonomy" id="412755"/>
    <lineage>
        <taxon>unclassified sequences</taxon>
        <taxon>metagenomes</taxon>
        <taxon>ecological metagenomes</taxon>
    </lineage>
</organism>
<sequence length="248" mass="28191">MKVRDLVENYISYGWYPIPLKSRSKECRDSDWMQRVYDEDDFSANDNVGLRLVRDDDPNRKIKLIDIDCDSDEVVSTADKFLPSCNVIYGRSKKPNSHYLYQSLFKKTVAYQDLTPDAEQKTLIEIRVDHQSMAPPSVHPSGDILVWTRIGAAQEIDPTILQRRVRLCATCAMVARYYNPKGLRHNWGLALAGYFKGLGINEEDCILVMIEAAKIAGDTELSDRLSAVRSTYAKDEALQGAKALQDYM</sequence>
<feature type="non-terminal residue" evidence="1">
    <location>
        <position position="248"/>
    </location>
</feature>
<dbReference type="AlphaFoldDB" id="X1C3Y1"/>
<reference evidence="1" key="1">
    <citation type="journal article" date="2014" name="Front. Microbiol.">
        <title>High frequency of phylogenetically diverse reductive dehalogenase-homologous genes in deep subseafloor sedimentary metagenomes.</title>
        <authorList>
            <person name="Kawai M."/>
            <person name="Futagami T."/>
            <person name="Toyoda A."/>
            <person name="Takaki Y."/>
            <person name="Nishi S."/>
            <person name="Hori S."/>
            <person name="Arai W."/>
            <person name="Tsubouchi T."/>
            <person name="Morono Y."/>
            <person name="Uchiyama I."/>
            <person name="Ito T."/>
            <person name="Fujiyama A."/>
            <person name="Inagaki F."/>
            <person name="Takami H."/>
        </authorList>
    </citation>
    <scope>NUCLEOTIDE SEQUENCE</scope>
    <source>
        <strain evidence="1">Expedition CK06-06</strain>
    </source>
</reference>
<gene>
    <name evidence="1" type="ORF">S01H4_25724</name>
</gene>
<comment type="caution">
    <text evidence="1">The sequence shown here is derived from an EMBL/GenBank/DDBJ whole genome shotgun (WGS) entry which is preliminary data.</text>
</comment>
<accession>X1C3Y1</accession>
<name>X1C3Y1_9ZZZZ</name>
<dbReference type="EMBL" id="BART01012280">
    <property type="protein sequence ID" value="GAG79086.1"/>
    <property type="molecule type" value="Genomic_DNA"/>
</dbReference>
<proteinExistence type="predicted"/>
<evidence type="ECO:0000313" key="1">
    <source>
        <dbReference type="EMBL" id="GAG79086.1"/>
    </source>
</evidence>